<name>A0A1F5L9A7_PENAI</name>
<dbReference type="Pfam" id="PF24840">
    <property type="entry name" value="NTF2_SigF"/>
    <property type="match status" value="1"/>
</dbReference>
<evidence type="ECO:0000259" key="2">
    <source>
        <dbReference type="Pfam" id="PF24840"/>
    </source>
</evidence>
<dbReference type="GeneID" id="34580022"/>
<protein>
    <recommendedName>
        <fullName evidence="2">SigF-like NTF2-like domain-containing protein</fullName>
    </recommendedName>
</protein>
<dbReference type="InterPro" id="IPR057514">
    <property type="entry name" value="NTF2_SigF"/>
</dbReference>
<evidence type="ECO:0000313" key="4">
    <source>
        <dbReference type="Proteomes" id="UP000177622"/>
    </source>
</evidence>
<dbReference type="STRING" id="1835702.A0A1F5L9A7"/>
<dbReference type="PANTHER" id="PTHR35393">
    <property type="entry name" value="CHROMOSOME 1, WHOLE GENOME SHOTGUN SEQUENCE"/>
    <property type="match status" value="1"/>
</dbReference>
<dbReference type="Proteomes" id="UP000177622">
    <property type="component" value="Unassembled WGS sequence"/>
</dbReference>
<accession>A0A1F5L9A7</accession>
<keyword evidence="1" id="KW-0472">Membrane</keyword>
<feature type="transmembrane region" description="Helical" evidence="1">
    <location>
        <begin position="152"/>
        <end position="181"/>
    </location>
</feature>
<dbReference type="AlphaFoldDB" id="A0A1F5L9A7"/>
<proteinExistence type="predicted"/>
<dbReference type="RefSeq" id="XP_022484942.1">
    <property type="nucleotide sequence ID" value="XM_022635288.1"/>
</dbReference>
<evidence type="ECO:0000256" key="1">
    <source>
        <dbReference type="SAM" id="Phobius"/>
    </source>
</evidence>
<comment type="caution">
    <text evidence="3">The sequence shown here is derived from an EMBL/GenBank/DDBJ whole genome shotgun (WGS) entry which is preliminary data.</text>
</comment>
<dbReference type="EMBL" id="LXJU01000021">
    <property type="protein sequence ID" value="OGE49491.1"/>
    <property type="molecule type" value="Genomic_DNA"/>
</dbReference>
<sequence>MENPVAEIPTVIRLLTQSPPSVQETVLGRFYTNNASFVHPFCRVPSFQGSRWWVAKIFQWYKIMSPRIELEVHSIAFDEEKLKLYVNMSQIFSIWLVPFHVAPVSLTTVLDLTFESPTSDATTNGDHRLYYITQQEDLYQTSEFIKFIMPHIGYWLVFGWHLIATLFCVAGVMLLWPILWLEEKRYIPAFKSSKVAVNGYL</sequence>
<keyword evidence="1" id="KW-1133">Transmembrane helix</keyword>
<feature type="domain" description="SigF-like NTF2-like" evidence="2">
    <location>
        <begin position="1"/>
        <end position="172"/>
    </location>
</feature>
<dbReference type="OrthoDB" id="2344312at2759"/>
<evidence type="ECO:0000313" key="3">
    <source>
        <dbReference type="EMBL" id="OGE49491.1"/>
    </source>
</evidence>
<keyword evidence="4" id="KW-1185">Reference proteome</keyword>
<gene>
    <name evidence="3" type="ORF">PENARI_c021G11726</name>
</gene>
<reference evidence="3 4" key="1">
    <citation type="journal article" date="2016" name="Sci. Rep.">
        <title>Penicillium arizonense, a new, genome sequenced fungal species, reveals a high chemical diversity in secreted metabolites.</title>
        <authorList>
            <person name="Grijseels S."/>
            <person name="Nielsen J.C."/>
            <person name="Randelovic M."/>
            <person name="Nielsen J."/>
            <person name="Nielsen K.F."/>
            <person name="Workman M."/>
            <person name="Frisvad J.C."/>
        </authorList>
    </citation>
    <scope>NUCLEOTIDE SEQUENCE [LARGE SCALE GENOMIC DNA]</scope>
    <source>
        <strain evidence="3 4">CBS 141311</strain>
    </source>
</reference>
<keyword evidence="1" id="KW-0812">Transmembrane</keyword>
<dbReference type="PANTHER" id="PTHR35393:SF1">
    <property type="entry name" value="SNOAL-LIKE DOMAIN-CONTAINING PROTEIN"/>
    <property type="match status" value="1"/>
</dbReference>
<organism evidence="3 4">
    <name type="scientific">Penicillium arizonense</name>
    <dbReference type="NCBI Taxonomy" id="1835702"/>
    <lineage>
        <taxon>Eukaryota</taxon>
        <taxon>Fungi</taxon>
        <taxon>Dikarya</taxon>
        <taxon>Ascomycota</taxon>
        <taxon>Pezizomycotina</taxon>
        <taxon>Eurotiomycetes</taxon>
        <taxon>Eurotiomycetidae</taxon>
        <taxon>Eurotiales</taxon>
        <taxon>Aspergillaceae</taxon>
        <taxon>Penicillium</taxon>
    </lineage>
</organism>
<feature type="transmembrane region" description="Helical" evidence="1">
    <location>
        <begin position="91"/>
        <end position="110"/>
    </location>
</feature>